<dbReference type="AlphaFoldDB" id="A0A0F9FHZ3"/>
<evidence type="ECO:0000313" key="1">
    <source>
        <dbReference type="EMBL" id="KKL86024.1"/>
    </source>
</evidence>
<dbReference type="EMBL" id="LAZR01021235">
    <property type="protein sequence ID" value="KKL86024.1"/>
    <property type="molecule type" value="Genomic_DNA"/>
</dbReference>
<comment type="caution">
    <text evidence="1">The sequence shown here is derived from an EMBL/GenBank/DDBJ whole genome shotgun (WGS) entry which is preliminary data.</text>
</comment>
<protein>
    <submittedName>
        <fullName evidence="1">Uncharacterized protein</fullName>
    </submittedName>
</protein>
<feature type="non-terminal residue" evidence="1">
    <location>
        <position position="308"/>
    </location>
</feature>
<accession>A0A0F9FHZ3</accession>
<gene>
    <name evidence="1" type="ORF">LCGC14_1948880</name>
</gene>
<proteinExistence type="predicted"/>
<name>A0A0F9FHZ3_9ZZZZ</name>
<reference evidence="1" key="1">
    <citation type="journal article" date="2015" name="Nature">
        <title>Complex archaea that bridge the gap between prokaryotes and eukaryotes.</title>
        <authorList>
            <person name="Spang A."/>
            <person name="Saw J.H."/>
            <person name="Jorgensen S.L."/>
            <person name="Zaremba-Niedzwiedzka K."/>
            <person name="Martijn J."/>
            <person name="Lind A.E."/>
            <person name="van Eijk R."/>
            <person name="Schleper C."/>
            <person name="Guy L."/>
            <person name="Ettema T.J."/>
        </authorList>
    </citation>
    <scope>NUCLEOTIDE SEQUENCE</scope>
</reference>
<organism evidence="1">
    <name type="scientific">marine sediment metagenome</name>
    <dbReference type="NCBI Taxonomy" id="412755"/>
    <lineage>
        <taxon>unclassified sequences</taxon>
        <taxon>metagenomes</taxon>
        <taxon>ecological metagenomes</taxon>
    </lineage>
</organism>
<sequence length="308" mass="33913">MAQAQTITESQKETKALQIADRTGVSDVFAYQNFAELTDSFAIADPSDIEVLMDEPIVFPEPPEIPRTIGPASSGKQKGLFERMFGYDANMDLPWGYGRMSPFQRVVFKADLQAQNLFTRVGLGATKQLKGTLELLLPKSIEQYLPTDTRLNPFRLEEDTFYEKRIQKELRRSKKQGTLSIEGEDQLAYLDGVLPSTTQRGPEFVGRVAAIIEEYALATEVFKLIPGPKGRTLANTLSRNGKQLLGNRIRAAGFVASSKTKKAALSSLAKAISNLGPDAGSLFLWGFAAREKEEGEAAAEVFIGRSIQ</sequence>